<dbReference type="AlphaFoldDB" id="A0A0D7B4W1"/>
<keyword evidence="3" id="KW-1185">Reference proteome</keyword>
<evidence type="ECO:0000256" key="1">
    <source>
        <dbReference type="SAM" id="MobiDB-lite"/>
    </source>
</evidence>
<organism evidence="2 3">
    <name type="scientific">Cylindrobasidium torrendii FP15055 ss-10</name>
    <dbReference type="NCBI Taxonomy" id="1314674"/>
    <lineage>
        <taxon>Eukaryota</taxon>
        <taxon>Fungi</taxon>
        <taxon>Dikarya</taxon>
        <taxon>Basidiomycota</taxon>
        <taxon>Agaricomycotina</taxon>
        <taxon>Agaricomycetes</taxon>
        <taxon>Agaricomycetidae</taxon>
        <taxon>Agaricales</taxon>
        <taxon>Marasmiineae</taxon>
        <taxon>Physalacriaceae</taxon>
        <taxon>Cylindrobasidium</taxon>
    </lineage>
</organism>
<dbReference type="Proteomes" id="UP000054007">
    <property type="component" value="Unassembled WGS sequence"/>
</dbReference>
<reference evidence="2 3" key="1">
    <citation type="journal article" date="2015" name="Fungal Genet. Biol.">
        <title>Evolution of novel wood decay mechanisms in Agaricales revealed by the genome sequences of Fistulina hepatica and Cylindrobasidium torrendii.</title>
        <authorList>
            <person name="Floudas D."/>
            <person name="Held B.W."/>
            <person name="Riley R."/>
            <person name="Nagy L.G."/>
            <person name="Koehler G."/>
            <person name="Ransdell A.S."/>
            <person name="Younus H."/>
            <person name="Chow J."/>
            <person name="Chiniquy J."/>
            <person name="Lipzen A."/>
            <person name="Tritt A."/>
            <person name="Sun H."/>
            <person name="Haridas S."/>
            <person name="LaButti K."/>
            <person name="Ohm R.A."/>
            <person name="Kues U."/>
            <person name="Blanchette R.A."/>
            <person name="Grigoriev I.V."/>
            <person name="Minto R.E."/>
            <person name="Hibbett D.S."/>
        </authorList>
    </citation>
    <scope>NUCLEOTIDE SEQUENCE [LARGE SCALE GENOMIC DNA]</scope>
    <source>
        <strain evidence="2 3">FP15055 ss-10</strain>
    </source>
</reference>
<feature type="region of interest" description="Disordered" evidence="1">
    <location>
        <begin position="1"/>
        <end position="20"/>
    </location>
</feature>
<name>A0A0D7B4W1_9AGAR</name>
<evidence type="ECO:0000313" key="3">
    <source>
        <dbReference type="Proteomes" id="UP000054007"/>
    </source>
</evidence>
<protein>
    <submittedName>
        <fullName evidence="2">Uncharacterized protein</fullName>
    </submittedName>
</protein>
<accession>A0A0D7B4W1</accession>
<dbReference type="EMBL" id="KN880599">
    <property type="protein sequence ID" value="KIY65235.1"/>
    <property type="molecule type" value="Genomic_DNA"/>
</dbReference>
<dbReference type="OrthoDB" id="5584477at2759"/>
<gene>
    <name evidence="2" type="ORF">CYLTODRAFT_69203</name>
</gene>
<evidence type="ECO:0000313" key="2">
    <source>
        <dbReference type="EMBL" id="KIY65235.1"/>
    </source>
</evidence>
<sequence length="116" mass="13587">MNNENQVSENEDEPEWRSDLRGTWKDRESMMFAFSMCNMDSSYSPMLVKMKSFMGAWKIKIDNLLKEGHVKAAELSKSAETLGEDMLNMYNCLALRGITEYFELVLEYEESLCLWM</sequence>
<proteinExistence type="predicted"/>